<organism evidence="2 3">
    <name type="scientific">Ralstonia phage P-PSG-11</name>
    <dbReference type="NCBI Taxonomy" id="2652430"/>
    <lineage>
        <taxon>Viruses</taxon>
        <taxon>Duplodnaviria</taxon>
        <taxon>Heunggongvirae</taxon>
        <taxon>Uroviricota</taxon>
        <taxon>Caudoviricetes</taxon>
        <taxon>Autographivirales</taxon>
        <taxon>Gyeongsanvirus</taxon>
        <taxon>Gyeongsanvirus PPSG11</taxon>
    </lineage>
</organism>
<keyword evidence="3" id="KW-1185">Reference proteome</keyword>
<sequence>MSVDSVVIKQPEAPVEDQAHIDAMVAKVDAANTPTETDTPEVPAEVRPQWLPEKFKSPEDLAKAYAELEGKLGGKKDDAPPPADDKAAKSDETPDPDKATPDDASKALSEKGLSFDEFSAEFAQKGELTAESYEKLEKAGIPKAVVDQYIAGQQAIAESYRKDVTSVAGGDDKFAEMVTWAGANLSKEEIAAYNKAVDSGDINQAKLAVAGVYQKFDAAGRSGEPSLVTGAGGKVTGDVYESLAQMQKDMASPEYKADPAFRKKVEQKIARSNIL</sequence>
<feature type="compositionally biased region" description="Basic and acidic residues" evidence="1">
    <location>
        <begin position="53"/>
        <end position="109"/>
    </location>
</feature>
<dbReference type="GO" id="GO:0019069">
    <property type="term" value="P:viral capsid assembly"/>
    <property type="evidence" value="ECO:0007669"/>
    <property type="project" value="InterPro"/>
</dbReference>
<evidence type="ECO:0000256" key="1">
    <source>
        <dbReference type="SAM" id="MobiDB-lite"/>
    </source>
</evidence>
<evidence type="ECO:0000313" key="2">
    <source>
        <dbReference type="EMBL" id="QFP93676.1"/>
    </source>
</evidence>
<accession>A0A5P8D3Q7</accession>
<dbReference type="EMBL" id="MN270889">
    <property type="protein sequence ID" value="QFP93676.1"/>
    <property type="molecule type" value="Genomic_DNA"/>
</dbReference>
<name>A0A5P8D3Q7_9CAUD</name>
<dbReference type="Pfam" id="PF05396">
    <property type="entry name" value="Phage_T7_Capsid"/>
    <property type="match status" value="1"/>
</dbReference>
<dbReference type="InterPro" id="IPR008768">
    <property type="entry name" value="Gp9-like"/>
</dbReference>
<proteinExistence type="predicted"/>
<feature type="region of interest" description="Disordered" evidence="1">
    <location>
        <begin position="28"/>
        <end position="110"/>
    </location>
</feature>
<reference evidence="2 3" key="1">
    <citation type="submission" date="2019-08" db="EMBL/GenBank/DDBJ databases">
        <title>Six bacteriophages against potato bacterial diseases.</title>
        <authorList>
            <person name="Zhang X."/>
            <person name="Kering K."/>
        </authorList>
    </citation>
    <scope>NUCLEOTIDE SEQUENCE [LARGE SCALE GENOMIC DNA]</scope>
</reference>
<evidence type="ECO:0000313" key="3">
    <source>
        <dbReference type="Proteomes" id="UP000326262"/>
    </source>
</evidence>
<protein>
    <submittedName>
        <fullName evidence="2">Capsid assembly scaffolding protein</fullName>
    </submittedName>
</protein>
<dbReference type="Proteomes" id="UP000326262">
    <property type="component" value="Segment"/>
</dbReference>